<dbReference type="Gene3D" id="3.30.710.10">
    <property type="entry name" value="Potassium Channel Kv1.1, Chain A"/>
    <property type="match status" value="1"/>
</dbReference>
<accession>A0A1Y2IT30</accession>
<dbReference type="PROSITE" id="PS50097">
    <property type="entry name" value="BTB"/>
    <property type="match status" value="1"/>
</dbReference>
<reference evidence="2 3" key="1">
    <citation type="journal article" date="2015" name="Biotechnol. Biofuels">
        <title>Enhanced degradation of softwood versus hardwood by the white-rot fungus Pycnoporus coccineus.</title>
        <authorList>
            <person name="Couturier M."/>
            <person name="Navarro D."/>
            <person name="Chevret D."/>
            <person name="Henrissat B."/>
            <person name="Piumi F."/>
            <person name="Ruiz-Duenas F.J."/>
            <person name="Martinez A.T."/>
            <person name="Grigoriev I.V."/>
            <person name="Riley R."/>
            <person name="Lipzen A."/>
            <person name="Berrin J.G."/>
            <person name="Master E.R."/>
            <person name="Rosso M.N."/>
        </authorList>
    </citation>
    <scope>NUCLEOTIDE SEQUENCE [LARGE SCALE GENOMIC DNA]</scope>
    <source>
        <strain evidence="2 3">BRFM310</strain>
    </source>
</reference>
<dbReference type="Proteomes" id="UP000193067">
    <property type="component" value="Unassembled WGS sequence"/>
</dbReference>
<dbReference type="EMBL" id="KZ084099">
    <property type="protein sequence ID" value="OSD03784.1"/>
    <property type="molecule type" value="Genomic_DNA"/>
</dbReference>
<dbReference type="CDD" id="cd18186">
    <property type="entry name" value="BTB_POZ_ZBTB_KLHL-like"/>
    <property type="match status" value="1"/>
</dbReference>
<keyword evidence="3" id="KW-1185">Reference proteome</keyword>
<name>A0A1Y2IT30_TRAC3</name>
<evidence type="ECO:0000313" key="3">
    <source>
        <dbReference type="Proteomes" id="UP000193067"/>
    </source>
</evidence>
<evidence type="ECO:0000259" key="1">
    <source>
        <dbReference type="PROSITE" id="PS50097"/>
    </source>
</evidence>
<dbReference type="SUPFAM" id="SSF54695">
    <property type="entry name" value="POZ domain"/>
    <property type="match status" value="1"/>
</dbReference>
<protein>
    <recommendedName>
        <fullName evidence="1">BTB domain-containing protein</fullName>
    </recommendedName>
</protein>
<dbReference type="InterPro" id="IPR011333">
    <property type="entry name" value="SKP1/BTB/POZ_sf"/>
</dbReference>
<organism evidence="2 3">
    <name type="scientific">Trametes coccinea (strain BRFM310)</name>
    <name type="common">Pycnoporus coccineus</name>
    <dbReference type="NCBI Taxonomy" id="1353009"/>
    <lineage>
        <taxon>Eukaryota</taxon>
        <taxon>Fungi</taxon>
        <taxon>Dikarya</taxon>
        <taxon>Basidiomycota</taxon>
        <taxon>Agaricomycotina</taxon>
        <taxon>Agaricomycetes</taxon>
        <taxon>Polyporales</taxon>
        <taxon>Polyporaceae</taxon>
        <taxon>Trametes</taxon>
    </lineage>
</organism>
<dbReference type="InterPro" id="IPR000210">
    <property type="entry name" value="BTB/POZ_dom"/>
</dbReference>
<dbReference type="SMART" id="SM00225">
    <property type="entry name" value="BTB"/>
    <property type="match status" value="1"/>
</dbReference>
<dbReference type="AlphaFoldDB" id="A0A1Y2IT30"/>
<dbReference type="OrthoDB" id="3036049at2759"/>
<evidence type="ECO:0000313" key="2">
    <source>
        <dbReference type="EMBL" id="OSD03784.1"/>
    </source>
</evidence>
<proteinExistence type="predicted"/>
<dbReference type="STRING" id="1353009.A0A1Y2IT30"/>
<gene>
    <name evidence="2" type="ORF">PYCCODRAFT_1365110</name>
</gene>
<dbReference type="Pfam" id="PF00651">
    <property type="entry name" value="BTB"/>
    <property type="match status" value="1"/>
</dbReference>
<sequence length="351" mass="39417">MLSSSHTSQDAWLETLSSVQLVADTGTSTSTELAPGKRDAELWFEDGNLVLVAGDTEFKVYRGPLIAHSPVFKDMLSLPQREERDQSEPSTSRACPVIPLYDSPDDLRHVLRVFVPGRSLRAGYSEPSYDEVSACIRLGHKYQIEDLLQRNLEYLQKYYPADFDAYVAARRHRPANLKPVHAIGVVNLARLTGTDALLPAALMECCTLGADIVHGLKRADGTIETLSPEDLGRCFVGRARMAQASARIAHQMFRQTVARGCRHPACCLRVLQRLLNELGDARIELVSNLDWCISWAGYVDDKDEERELCGKCYKMLEEDRPRQLQREVWQILPTMMGVTVERWGEKAKGDA</sequence>
<feature type="domain" description="BTB" evidence="1">
    <location>
        <begin position="47"/>
        <end position="118"/>
    </location>
</feature>